<evidence type="ECO:0000313" key="3">
    <source>
        <dbReference type="Proteomes" id="UP000613512"/>
    </source>
</evidence>
<evidence type="ECO:0000313" key="2">
    <source>
        <dbReference type="EMBL" id="GGA79233.1"/>
    </source>
</evidence>
<comment type="caution">
    <text evidence="2">The sequence shown here is derived from an EMBL/GenBank/DDBJ whole genome shotgun (WGS) entry which is preliminary data.</text>
</comment>
<name>A0A916WA04_9BACI</name>
<keyword evidence="3" id="KW-1185">Reference proteome</keyword>
<protein>
    <submittedName>
        <fullName evidence="2">Uncharacterized protein</fullName>
    </submittedName>
</protein>
<organism evidence="2 3">
    <name type="scientific">Ornithinibacillus halotolerans</name>
    <dbReference type="NCBI Taxonomy" id="1274357"/>
    <lineage>
        <taxon>Bacteria</taxon>
        <taxon>Bacillati</taxon>
        <taxon>Bacillota</taxon>
        <taxon>Bacilli</taxon>
        <taxon>Bacillales</taxon>
        <taxon>Bacillaceae</taxon>
        <taxon>Ornithinibacillus</taxon>
    </lineage>
</organism>
<dbReference type="EMBL" id="BMEY01000011">
    <property type="protein sequence ID" value="GGA79233.1"/>
    <property type="molecule type" value="Genomic_DNA"/>
</dbReference>
<proteinExistence type="predicted"/>
<accession>A0A916WA04</accession>
<dbReference type="Proteomes" id="UP000613512">
    <property type="component" value="Unassembled WGS sequence"/>
</dbReference>
<reference evidence="2" key="2">
    <citation type="submission" date="2020-09" db="EMBL/GenBank/DDBJ databases">
        <authorList>
            <person name="Sun Q."/>
            <person name="Zhou Y."/>
        </authorList>
    </citation>
    <scope>NUCLEOTIDE SEQUENCE</scope>
    <source>
        <strain evidence="2">CGMCC 1.12408</strain>
    </source>
</reference>
<dbReference type="RefSeq" id="WP_188384844.1">
    <property type="nucleotide sequence ID" value="NZ_BMEY01000011.1"/>
</dbReference>
<dbReference type="AlphaFoldDB" id="A0A916WA04"/>
<sequence length="59" mass="6338">MDNKNEDKRKKKNDEKMDGANVGVVPGDTMATALDPFGSAAGPISVENSVTDEDEKKEL</sequence>
<reference evidence="2" key="1">
    <citation type="journal article" date="2014" name="Int. J. Syst. Evol. Microbiol.">
        <title>Complete genome sequence of Corynebacterium casei LMG S-19264T (=DSM 44701T), isolated from a smear-ripened cheese.</title>
        <authorList>
            <consortium name="US DOE Joint Genome Institute (JGI-PGF)"/>
            <person name="Walter F."/>
            <person name="Albersmeier A."/>
            <person name="Kalinowski J."/>
            <person name="Ruckert C."/>
        </authorList>
    </citation>
    <scope>NUCLEOTIDE SEQUENCE</scope>
    <source>
        <strain evidence="2">CGMCC 1.12408</strain>
    </source>
</reference>
<feature type="region of interest" description="Disordered" evidence="1">
    <location>
        <begin position="1"/>
        <end position="59"/>
    </location>
</feature>
<gene>
    <name evidence="2" type="ORF">GCM10008025_23330</name>
</gene>
<feature type="compositionally biased region" description="Basic and acidic residues" evidence="1">
    <location>
        <begin position="1"/>
        <end position="18"/>
    </location>
</feature>
<evidence type="ECO:0000256" key="1">
    <source>
        <dbReference type="SAM" id="MobiDB-lite"/>
    </source>
</evidence>